<dbReference type="AlphaFoldDB" id="A0A7C0WRM6"/>
<feature type="transmembrane region" description="Helical" evidence="1">
    <location>
        <begin position="40"/>
        <end position="64"/>
    </location>
</feature>
<comment type="caution">
    <text evidence="2">The sequence shown here is derived from an EMBL/GenBank/DDBJ whole genome shotgun (WGS) entry which is preliminary data.</text>
</comment>
<evidence type="ECO:0000313" key="2">
    <source>
        <dbReference type="EMBL" id="HDL89694.1"/>
    </source>
</evidence>
<sequence length="163" mass="19195">MPSIIEKHQPLNVHLLEERENRLSKLDYNHVEAIWSFIKALLWLLVFAAWLLSIWKLYVVLVPVVKGSASIRNINLYFASSFRIFVHTLLATITIFFVGYTGYKLWKFNLFHLDEIIYDHVISPLGTRLSTTEETILLKLENIEKRLMRLEKILLERKKGETP</sequence>
<keyword evidence="1" id="KW-0812">Transmembrane</keyword>
<name>A0A7C0WRM6_9BACT</name>
<accession>A0A7C0WRM6</accession>
<reference evidence="2" key="1">
    <citation type="journal article" date="2020" name="mSystems">
        <title>Genome- and Community-Level Interaction Insights into Carbon Utilization and Element Cycling Functions of Hydrothermarchaeota in Hydrothermal Sediment.</title>
        <authorList>
            <person name="Zhou Z."/>
            <person name="Liu Y."/>
            <person name="Xu W."/>
            <person name="Pan J."/>
            <person name="Luo Z.H."/>
            <person name="Li M."/>
        </authorList>
    </citation>
    <scope>NUCLEOTIDE SEQUENCE [LARGE SCALE GENOMIC DNA]</scope>
    <source>
        <strain evidence="2">HyVt-19</strain>
    </source>
</reference>
<proteinExistence type="predicted"/>
<evidence type="ECO:0000256" key="1">
    <source>
        <dbReference type="SAM" id="Phobius"/>
    </source>
</evidence>
<organism evidence="2">
    <name type="scientific">Thermodesulforhabdus norvegica</name>
    <dbReference type="NCBI Taxonomy" id="39841"/>
    <lineage>
        <taxon>Bacteria</taxon>
        <taxon>Pseudomonadati</taxon>
        <taxon>Thermodesulfobacteriota</taxon>
        <taxon>Syntrophobacteria</taxon>
        <taxon>Syntrophobacterales</taxon>
        <taxon>Thermodesulforhabdaceae</taxon>
        <taxon>Thermodesulforhabdus</taxon>
    </lineage>
</organism>
<keyword evidence="1" id="KW-0472">Membrane</keyword>
<feature type="transmembrane region" description="Helical" evidence="1">
    <location>
        <begin position="84"/>
        <end position="103"/>
    </location>
</feature>
<dbReference type="EMBL" id="DQZW01000104">
    <property type="protein sequence ID" value="HDL89694.1"/>
    <property type="molecule type" value="Genomic_DNA"/>
</dbReference>
<dbReference type="Proteomes" id="UP000886355">
    <property type="component" value="Unassembled WGS sequence"/>
</dbReference>
<keyword evidence="1" id="KW-1133">Transmembrane helix</keyword>
<evidence type="ECO:0008006" key="3">
    <source>
        <dbReference type="Google" id="ProtNLM"/>
    </source>
</evidence>
<gene>
    <name evidence="2" type="ORF">ENG14_02185</name>
</gene>
<protein>
    <recommendedName>
        <fullName evidence="3">Poly-beta-1,6-N-acetyl-D-glucosamine biosynthesis protein PgaD</fullName>
    </recommendedName>
</protein>